<evidence type="ECO:0000313" key="1">
    <source>
        <dbReference type="EMBL" id="KKK67555.1"/>
    </source>
</evidence>
<dbReference type="EMBL" id="LAZR01059556">
    <property type="protein sequence ID" value="KKK67555.1"/>
    <property type="molecule type" value="Genomic_DNA"/>
</dbReference>
<accession>A0A0F8Y1W5</accession>
<organism evidence="1">
    <name type="scientific">marine sediment metagenome</name>
    <dbReference type="NCBI Taxonomy" id="412755"/>
    <lineage>
        <taxon>unclassified sequences</taxon>
        <taxon>metagenomes</taxon>
        <taxon>ecological metagenomes</taxon>
    </lineage>
</organism>
<gene>
    <name evidence="1" type="ORF">LCGC14_2952900</name>
</gene>
<reference evidence="1" key="1">
    <citation type="journal article" date="2015" name="Nature">
        <title>Complex archaea that bridge the gap between prokaryotes and eukaryotes.</title>
        <authorList>
            <person name="Spang A."/>
            <person name="Saw J.H."/>
            <person name="Jorgensen S.L."/>
            <person name="Zaremba-Niedzwiedzka K."/>
            <person name="Martijn J."/>
            <person name="Lind A.E."/>
            <person name="van Eijk R."/>
            <person name="Schleper C."/>
            <person name="Guy L."/>
            <person name="Ettema T.J."/>
        </authorList>
    </citation>
    <scope>NUCLEOTIDE SEQUENCE</scope>
</reference>
<dbReference type="InterPro" id="IPR036390">
    <property type="entry name" value="WH_DNA-bd_sf"/>
</dbReference>
<protein>
    <recommendedName>
        <fullName evidence="2">HTH arsR-type domain-containing protein</fullName>
    </recommendedName>
</protein>
<dbReference type="AlphaFoldDB" id="A0A0F8Y1W5"/>
<sequence length="68" mass="8118">MSQSEVNSLLRANKNHWFSVKRISEILDIGVGSVARNLRRMRQSNMVEYKTIHNKYLYKYKTTWSVLK</sequence>
<evidence type="ECO:0008006" key="2">
    <source>
        <dbReference type="Google" id="ProtNLM"/>
    </source>
</evidence>
<comment type="caution">
    <text evidence="1">The sequence shown here is derived from an EMBL/GenBank/DDBJ whole genome shotgun (WGS) entry which is preliminary data.</text>
</comment>
<proteinExistence type="predicted"/>
<dbReference type="SUPFAM" id="SSF46785">
    <property type="entry name" value="Winged helix' DNA-binding domain"/>
    <property type="match status" value="1"/>
</dbReference>
<name>A0A0F8Y1W5_9ZZZZ</name>